<evidence type="ECO:0000256" key="1">
    <source>
        <dbReference type="ARBA" id="ARBA00004141"/>
    </source>
</evidence>
<feature type="transmembrane region" description="Helical" evidence="7">
    <location>
        <begin position="377"/>
        <end position="395"/>
    </location>
</feature>
<keyword evidence="9" id="KW-1185">Reference proteome</keyword>
<dbReference type="InterPro" id="IPR018456">
    <property type="entry name" value="PTR2_symporter_CS"/>
</dbReference>
<dbReference type="EMBL" id="CP036501">
    <property type="protein sequence ID" value="UZP74641.1"/>
    <property type="molecule type" value="Genomic_DNA"/>
</dbReference>
<reference evidence="8 9" key="1">
    <citation type="submission" date="2019-02" db="EMBL/GenBank/DDBJ databases">
        <title>Halieaceae_genomes.</title>
        <authorList>
            <person name="Li S.-H."/>
        </authorList>
    </citation>
    <scope>NUCLEOTIDE SEQUENCE [LARGE SCALE GENOMIC DNA]</scope>
    <source>
        <strain evidence="8 9">JH123</strain>
    </source>
</reference>
<keyword evidence="6 7" id="KW-0472">Membrane</keyword>
<dbReference type="InterPro" id="IPR000109">
    <property type="entry name" value="POT_fam"/>
</dbReference>
<feature type="transmembrane region" description="Helical" evidence="7">
    <location>
        <begin position="265"/>
        <end position="285"/>
    </location>
</feature>
<dbReference type="RefSeq" id="WP_279241099.1">
    <property type="nucleotide sequence ID" value="NZ_CP036501.1"/>
</dbReference>
<dbReference type="PANTHER" id="PTHR11654">
    <property type="entry name" value="OLIGOPEPTIDE TRANSPORTER-RELATED"/>
    <property type="match status" value="1"/>
</dbReference>
<feature type="transmembrane region" description="Helical" evidence="7">
    <location>
        <begin position="347"/>
        <end position="365"/>
    </location>
</feature>
<dbReference type="InterPro" id="IPR005279">
    <property type="entry name" value="Dipep/tripep_permease"/>
</dbReference>
<evidence type="ECO:0000256" key="5">
    <source>
        <dbReference type="ARBA" id="ARBA00022989"/>
    </source>
</evidence>
<keyword evidence="5 7" id="KW-1133">Transmembrane helix</keyword>
<proteinExistence type="inferred from homology"/>
<feature type="transmembrane region" description="Helical" evidence="7">
    <location>
        <begin position="161"/>
        <end position="185"/>
    </location>
</feature>
<name>A0ABY6Q8V3_9GAMM</name>
<dbReference type="SUPFAM" id="SSF103473">
    <property type="entry name" value="MFS general substrate transporter"/>
    <property type="match status" value="1"/>
</dbReference>
<evidence type="ECO:0000313" key="9">
    <source>
        <dbReference type="Proteomes" id="UP001317963"/>
    </source>
</evidence>
<dbReference type="PROSITE" id="PS01022">
    <property type="entry name" value="PTR2_1"/>
    <property type="match status" value="1"/>
</dbReference>
<evidence type="ECO:0000313" key="8">
    <source>
        <dbReference type="EMBL" id="UZP74641.1"/>
    </source>
</evidence>
<keyword evidence="4" id="KW-0571">Peptide transport</keyword>
<keyword evidence="4" id="KW-0813">Transport</keyword>
<dbReference type="Pfam" id="PF00854">
    <property type="entry name" value="PTR2"/>
    <property type="match status" value="1"/>
</dbReference>
<feature type="transmembrane region" description="Helical" evidence="7">
    <location>
        <begin position="488"/>
        <end position="506"/>
    </location>
</feature>
<feature type="transmembrane region" description="Helical" evidence="7">
    <location>
        <begin position="243"/>
        <end position="259"/>
    </location>
</feature>
<feature type="transmembrane region" description="Helical" evidence="7">
    <location>
        <begin position="440"/>
        <end position="468"/>
    </location>
</feature>
<organism evidence="8 9">
    <name type="scientific">Candidatus Paraluminiphilus aquimaris</name>
    <dbReference type="NCBI Taxonomy" id="2518994"/>
    <lineage>
        <taxon>Bacteria</taxon>
        <taxon>Pseudomonadati</taxon>
        <taxon>Pseudomonadota</taxon>
        <taxon>Gammaproteobacteria</taxon>
        <taxon>Cellvibrionales</taxon>
        <taxon>Halieaceae</taxon>
        <taxon>Candidatus Paraluminiphilus</taxon>
    </lineage>
</organism>
<dbReference type="NCBIfam" id="TIGR00924">
    <property type="entry name" value="yjdL_sub1_fam"/>
    <property type="match status" value="1"/>
</dbReference>
<comment type="similarity">
    <text evidence="2">Belongs to the major facilitator superfamily. Proton-dependent oligopeptide transporter (POT/PTR) (TC 2.A.17) family.</text>
</comment>
<comment type="subcellular location">
    <subcellularLocation>
        <location evidence="1">Membrane</location>
        <topology evidence="1">Multi-pass membrane protein</topology>
    </subcellularLocation>
</comment>
<feature type="transmembrane region" description="Helical" evidence="7">
    <location>
        <begin position="191"/>
        <end position="210"/>
    </location>
</feature>
<evidence type="ECO:0000256" key="6">
    <source>
        <dbReference type="ARBA" id="ARBA00023136"/>
    </source>
</evidence>
<feature type="transmembrane region" description="Helical" evidence="7">
    <location>
        <begin position="55"/>
        <end position="77"/>
    </location>
</feature>
<dbReference type="InterPro" id="IPR036259">
    <property type="entry name" value="MFS_trans_sf"/>
</dbReference>
<sequence>MTSQTLPAGPQWFGHPRGLFVCFATEMWERFSFYGMKYLLVLFLVQHHLFTDGEALRILGSYAALVYAMPLLGGVISDRYLGQTKAVKLGGILLVLGHCAMAFEGIPATQTAAGEIMRDDQAIRVFYFALALIVVGVGLLKPNISTVVGRLYGENDPRRDGGFTIFYMGINIGAASASLLCGWLASAYGWAYGFGAAGIGMLIGLVIFSLGQDWLEGHGDPNDPEVLKQPAPAALGLLNVERAIVLYSLLSVLVVWVILQSPSGVGLMLPIVAALFLAWFIWLLVTQCDAEERGKMSALFFLIVISTVFWSMFEQSGGSMTLFADRATDLTLFGAELTAAQFGSANAIFIILLSPLFALMWPALLSNNIEPSTPAKFGFGIIQVGLGFGALLIGLNNPNAAGLVSAWWLVLAYFLHTSAELCLSPIGLSAVTKLSIARYVGVMMGAWFLASAYGSYLASELAIFFSSIDGPGDGRLGLDGFTALFTELLLYGVGVGLVVVAISPLVRRMMRDVH</sequence>
<keyword evidence="4" id="KW-0653">Protein transport</keyword>
<feature type="transmembrane region" description="Helical" evidence="7">
    <location>
        <begin position="407"/>
        <end position="428"/>
    </location>
</feature>
<gene>
    <name evidence="8" type="ORF">E0F26_07765</name>
</gene>
<dbReference type="Gene3D" id="1.20.1250.20">
    <property type="entry name" value="MFS general substrate transporter like domains"/>
    <property type="match status" value="1"/>
</dbReference>
<evidence type="ECO:0000256" key="7">
    <source>
        <dbReference type="SAM" id="Phobius"/>
    </source>
</evidence>
<evidence type="ECO:0000256" key="2">
    <source>
        <dbReference type="ARBA" id="ARBA00005982"/>
    </source>
</evidence>
<feature type="transmembrane region" description="Helical" evidence="7">
    <location>
        <begin position="121"/>
        <end position="140"/>
    </location>
</feature>
<protein>
    <submittedName>
        <fullName evidence="8">MFS transporter</fullName>
    </submittedName>
</protein>
<feature type="transmembrane region" description="Helical" evidence="7">
    <location>
        <begin position="31"/>
        <end position="49"/>
    </location>
</feature>
<feature type="transmembrane region" description="Helical" evidence="7">
    <location>
        <begin position="297"/>
        <end position="313"/>
    </location>
</feature>
<evidence type="ECO:0000256" key="3">
    <source>
        <dbReference type="ARBA" id="ARBA00022692"/>
    </source>
</evidence>
<accession>A0ABY6Q8V3</accession>
<dbReference type="CDD" id="cd17346">
    <property type="entry name" value="MFS_DtpA_like"/>
    <property type="match status" value="1"/>
</dbReference>
<feature type="transmembrane region" description="Helical" evidence="7">
    <location>
        <begin position="89"/>
        <end position="109"/>
    </location>
</feature>
<evidence type="ECO:0000256" key="4">
    <source>
        <dbReference type="ARBA" id="ARBA00022856"/>
    </source>
</evidence>
<keyword evidence="3 7" id="KW-0812">Transmembrane</keyword>
<dbReference type="Proteomes" id="UP001317963">
    <property type="component" value="Chromosome"/>
</dbReference>